<dbReference type="Gene3D" id="2.70.98.10">
    <property type="match status" value="1"/>
</dbReference>
<evidence type="ECO:0000313" key="2">
    <source>
        <dbReference type="Proteomes" id="UP001062901"/>
    </source>
</evidence>
<protein>
    <submittedName>
        <fullName evidence="1">Aldose 1-epimerase</fullName>
    </submittedName>
</protein>
<dbReference type="InterPro" id="IPR014718">
    <property type="entry name" value="GH-type_carb-bd"/>
</dbReference>
<dbReference type="SUPFAM" id="SSF74650">
    <property type="entry name" value="Galactose mutarotase-like"/>
    <property type="match status" value="1"/>
</dbReference>
<dbReference type="InterPro" id="IPR011013">
    <property type="entry name" value="Gal_mutarotase_sf_dom"/>
</dbReference>
<dbReference type="RefSeq" id="WP_018979207.1">
    <property type="nucleotide sequence ID" value="NZ_BAQD01000015.1"/>
</dbReference>
<gene>
    <name evidence="1" type="ORF">AA15669_1067</name>
</gene>
<keyword evidence="2" id="KW-1185">Reference proteome</keyword>
<proteinExistence type="predicted"/>
<accession>A0ABQ0NYP0</accession>
<dbReference type="Proteomes" id="UP001062901">
    <property type="component" value="Unassembled WGS sequence"/>
</dbReference>
<dbReference type="Pfam" id="PF01263">
    <property type="entry name" value="Aldose_epim"/>
    <property type="match status" value="1"/>
</dbReference>
<reference evidence="1" key="1">
    <citation type="submission" date="2013-04" db="EMBL/GenBank/DDBJ databases">
        <title>The genome sequencing project of 58 acetic acid bacteria.</title>
        <authorList>
            <person name="Okamoto-Kainuma A."/>
            <person name="Ishikawa M."/>
            <person name="Umino S."/>
            <person name="Koizumi Y."/>
            <person name="Shiwa Y."/>
            <person name="Yoshikawa H."/>
            <person name="Matsutani M."/>
            <person name="Matsushita K."/>
        </authorList>
    </citation>
    <scope>NUCLEOTIDE SEQUENCE</scope>
    <source>
        <strain evidence="1">DSM 15669</strain>
    </source>
</reference>
<sequence>MLELTKGRHRLTLLPETGGAIGQWQVDGHDVFLPVQTAELTAQRGVAVGAYPLVPYVNRVAHGQFSFAGHEYHMSPNMEGCPHPIHGNAWENEWTVLHKSDSHAILAFDHQPQNGDGVNDLHWPFAYRAVLSYALRGEMLEVALVVENRDTVEQPVGFGFHPFLASGQEASLSFDARDVWITDGQGLPVEAQPCDGEWSFQTPKPIYERGLDNGFTGFGGAAELRQAGPVGGIRVEADAIFDHLTVFTRENGSFVAIEPVTSMTDALNRPDIADRGVHVLKPGQRLGGNIRFTVLPSNA</sequence>
<comment type="caution">
    <text evidence="1">The sequence shown here is derived from an EMBL/GenBank/DDBJ whole genome shotgun (WGS) entry which is preliminary data.</text>
</comment>
<dbReference type="CDD" id="cd09021">
    <property type="entry name" value="Aldose_epim_Ec_YphB"/>
    <property type="match status" value="1"/>
</dbReference>
<dbReference type="EMBL" id="BAQD01000015">
    <property type="protein sequence ID" value="GBQ06734.1"/>
    <property type="molecule type" value="Genomic_DNA"/>
</dbReference>
<organism evidence="1 2">
    <name type="scientific">Saccharibacter floricola DSM 15669</name>
    <dbReference type="NCBI Taxonomy" id="1123227"/>
    <lineage>
        <taxon>Bacteria</taxon>
        <taxon>Pseudomonadati</taxon>
        <taxon>Pseudomonadota</taxon>
        <taxon>Alphaproteobacteria</taxon>
        <taxon>Acetobacterales</taxon>
        <taxon>Acetobacteraceae</taxon>
        <taxon>Saccharibacter</taxon>
    </lineage>
</organism>
<dbReference type="InterPro" id="IPR008183">
    <property type="entry name" value="Aldose_1/G6P_1-epimerase"/>
</dbReference>
<name>A0ABQ0NYP0_9PROT</name>
<evidence type="ECO:0000313" key="1">
    <source>
        <dbReference type="EMBL" id="GBQ06734.1"/>
    </source>
</evidence>